<protein>
    <submittedName>
        <fullName evidence="3">Uncharacterized protein</fullName>
    </submittedName>
</protein>
<keyword evidence="4" id="KW-1185">Reference proteome</keyword>
<accession>A0AAW0WI13</accession>
<keyword evidence="2" id="KW-0472">Membrane</keyword>
<dbReference type="Proteomes" id="UP001445076">
    <property type="component" value="Unassembled WGS sequence"/>
</dbReference>
<feature type="non-terminal residue" evidence="3">
    <location>
        <position position="1"/>
    </location>
</feature>
<sequence length="117" mass="11905">ALGAGNPGEPLSPIVGSVIGGVLAVLLLLSIALVVAKCKGRSSHEAHSLRESASSPGDAGYKSCGKVDIRHDSSVTHTTDPHDHSGLDLVTASHESAVMTHSHDSSTPLIGNGRLVQ</sequence>
<feature type="region of interest" description="Disordered" evidence="1">
    <location>
        <begin position="42"/>
        <end position="65"/>
    </location>
</feature>
<organism evidence="3 4">
    <name type="scientific">Cherax quadricarinatus</name>
    <name type="common">Australian red claw crayfish</name>
    <dbReference type="NCBI Taxonomy" id="27406"/>
    <lineage>
        <taxon>Eukaryota</taxon>
        <taxon>Metazoa</taxon>
        <taxon>Ecdysozoa</taxon>
        <taxon>Arthropoda</taxon>
        <taxon>Crustacea</taxon>
        <taxon>Multicrustacea</taxon>
        <taxon>Malacostraca</taxon>
        <taxon>Eumalacostraca</taxon>
        <taxon>Eucarida</taxon>
        <taxon>Decapoda</taxon>
        <taxon>Pleocyemata</taxon>
        <taxon>Astacidea</taxon>
        <taxon>Parastacoidea</taxon>
        <taxon>Parastacidae</taxon>
        <taxon>Cherax</taxon>
    </lineage>
</organism>
<reference evidence="3 4" key="1">
    <citation type="journal article" date="2024" name="BMC Genomics">
        <title>Genome assembly of redclaw crayfish (Cherax quadricarinatus) provides insights into its immune adaptation and hypoxia tolerance.</title>
        <authorList>
            <person name="Liu Z."/>
            <person name="Zheng J."/>
            <person name="Li H."/>
            <person name="Fang K."/>
            <person name="Wang S."/>
            <person name="He J."/>
            <person name="Zhou D."/>
            <person name="Weng S."/>
            <person name="Chi M."/>
            <person name="Gu Z."/>
            <person name="He J."/>
            <person name="Li F."/>
            <person name="Wang M."/>
        </authorList>
    </citation>
    <scope>NUCLEOTIDE SEQUENCE [LARGE SCALE GENOMIC DNA]</scope>
    <source>
        <strain evidence="3">ZL_2023a</strain>
    </source>
</reference>
<feature type="region of interest" description="Disordered" evidence="1">
    <location>
        <begin position="95"/>
        <end position="117"/>
    </location>
</feature>
<proteinExistence type="predicted"/>
<comment type="caution">
    <text evidence="3">The sequence shown here is derived from an EMBL/GenBank/DDBJ whole genome shotgun (WGS) entry which is preliminary data.</text>
</comment>
<evidence type="ECO:0000313" key="3">
    <source>
        <dbReference type="EMBL" id="KAK8726942.1"/>
    </source>
</evidence>
<feature type="transmembrane region" description="Helical" evidence="2">
    <location>
        <begin position="14"/>
        <end position="36"/>
    </location>
</feature>
<name>A0AAW0WI13_CHEQU</name>
<gene>
    <name evidence="3" type="ORF">OTU49_010147</name>
</gene>
<dbReference type="AlphaFoldDB" id="A0AAW0WI13"/>
<feature type="non-terminal residue" evidence="3">
    <location>
        <position position="117"/>
    </location>
</feature>
<evidence type="ECO:0000256" key="1">
    <source>
        <dbReference type="SAM" id="MobiDB-lite"/>
    </source>
</evidence>
<evidence type="ECO:0000256" key="2">
    <source>
        <dbReference type="SAM" id="Phobius"/>
    </source>
</evidence>
<dbReference type="EMBL" id="JARKIK010000078">
    <property type="protein sequence ID" value="KAK8726942.1"/>
    <property type="molecule type" value="Genomic_DNA"/>
</dbReference>
<keyword evidence="2" id="KW-1133">Transmembrane helix</keyword>
<keyword evidence="2" id="KW-0812">Transmembrane</keyword>
<evidence type="ECO:0000313" key="4">
    <source>
        <dbReference type="Proteomes" id="UP001445076"/>
    </source>
</evidence>